<dbReference type="GO" id="GO:0048471">
    <property type="term" value="C:perinuclear region of cytoplasm"/>
    <property type="evidence" value="ECO:0007669"/>
    <property type="project" value="TreeGrafter"/>
</dbReference>
<dbReference type="InterPro" id="IPR032675">
    <property type="entry name" value="LRR_dom_sf"/>
</dbReference>
<protein>
    <recommendedName>
        <fullName evidence="6">RNI-like protein</fullName>
    </recommendedName>
</protein>
<evidence type="ECO:0000256" key="1">
    <source>
        <dbReference type="ARBA" id="ARBA00022468"/>
    </source>
</evidence>
<evidence type="ECO:0000256" key="3">
    <source>
        <dbReference type="ARBA" id="ARBA00022737"/>
    </source>
</evidence>
<dbReference type="GO" id="GO:0005096">
    <property type="term" value="F:GTPase activator activity"/>
    <property type="evidence" value="ECO:0007669"/>
    <property type="project" value="UniProtKB-KW"/>
</dbReference>
<dbReference type="STRING" id="74557.A0A1V9ZYH4"/>
<dbReference type="SMART" id="SM00368">
    <property type="entry name" value="LRR_RI"/>
    <property type="match status" value="5"/>
</dbReference>
<organism evidence="4 5">
    <name type="scientific">Thraustotheca clavata</name>
    <dbReference type="NCBI Taxonomy" id="74557"/>
    <lineage>
        <taxon>Eukaryota</taxon>
        <taxon>Sar</taxon>
        <taxon>Stramenopiles</taxon>
        <taxon>Oomycota</taxon>
        <taxon>Saprolegniomycetes</taxon>
        <taxon>Saprolegniales</taxon>
        <taxon>Achlyaceae</taxon>
        <taxon>Thraustotheca</taxon>
    </lineage>
</organism>
<comment type="caution">
    <text evidence="4">The sequence shown here is derived from an EMBL/GenBank/DDBJ whole genome shotgun (WGS) entry which is preliminary data.</text>
</comment>
<dbReference type="Proteomes" id="UP000243217">
    <property type="component" value="Unassembled WGS sequence"/>
</dbReference>
<dbReference type="PANTHER" id="PTHR24113:SF12">
    <property type="entry name" value="RAN GTPASE-ACTIVATING PROTEIN 1"/>
    <property type="match status" value="1"/>
</dbReference>
<reference evidence="4 5" key="1">
    <citation type="journal article" date="2014" name="Genome Biol. Evol.">
        <title>The secreted proteins of Achlya hypogyna and Thraustotheca clavata identify the ancestral oomycete secretome and reveal gene acquisitions by horizontal gene transfer.</title>
        <authorList>
            <person name="Misner I."/>
            <person name="Blouin N."/>
            <person name="Leonard G."/>
            <person name="Richards T.A."/>
            <person name="Lane C.E."/>
        </authorList>
    </citation>
    <scope>NUCLEOTIDE SEQUENCE [LARGE SCALE GENOMIC DNA]</scope>
    <source>
        <strain evidence="4 5">ATCC 34112</strain>
    </source>
</reference>
<evidence type="ECO:0000256" key="2">
    <source>
        <dbReference type="ARBA" id="ARBA00022614"/>
    </source>
</evidence>
<accession>A0A1V9ZYH4</accession>
<keyword evidence="1" id="KW-0343">GTPase activation</keyword>
<dbReference type="GO" id="GO:0006913">
    <property type="term" value="P:nucleocytoplasmic transport"/>
    <property type="evidence" value="ECO:0007669"/>
    <property type="project" value="TreeGrafter"/>
</dbReference>
<keyword evidence="3" id="KW-0677">Repeat</keyword>
<proteinExistence type="predicted"/>
<dbReference type="OrthoDB" id="120976at2759"/>
<dbReference type="EMBL" id="JNBS01001007">
    <property type="protein sequence ID" value="OQS03075.1"/>
    <property type="molecule type" value="Genomic_DNA"/>
</dbReference>
<keyword evidence="5" id="KW-1185">Reference proteome</keyword>
<dbReference type="InterPro" id="IPR001611">
    <property type="entry name" value="Leu-rich_rpt"/>
</dbReference>
<dbReference type="Pfam" id="PF13516">
    <property type="entry name" value="LRR_6"/>
    <property type="match status" value="2"/>
</dbReference>
<keyword evidence="2" id="KW-0433">Leucine-rich repeat</keyword>
<dbReference type="AlphaFoldDB" id="A0A1V9ZYH4"/>
<dbReference type="Gene3D" id="3.80.10.10">
    <property type="entry name" value="Ribonuclease Inhibitor"/>
    <property type="match status" value="2"/>
</dbReference>
<dbReference type="GO" id="GO:0005829">
    <property type="term" value="C:cytosol"/>
    <property type="evidence" value="ECO:0007669"/>
    <property type="project" value="TreeGrafter"/>
</dbReference>
<dbReference type="InterPro" id="IPR027038">
    <property type="entry name" value="RanGap"/>
</dbReference>
<dbReference type="GO" id="GO:0005634">
    <property type="term" value="C:nucleus"/>
    <property type="evidence" value="ECO:0007669"/>
    <property type="project" value="TreeGrafter"/>
</dbReference>
<dbReference type="GO" id="GO:0031267">
    <property type="term" value="F:small GTPase binding"/>
    <property type="evidence" value="ECO:0007669"/>
    <property type="project" value="TreeGrafter"/>
</dbReference>
<name>A0A1V9ZYH4_9STRA</name>
<evidence type="ECO:0000313" key="4">
    <source>
        <dbReference type="EMBL" id="OQS03075.1"/>
    </source>
</evidence>
<evidence type="ECO:0008006" key="6">
    <source>
        <dbReference type="Google" id="ProtNLM"/>
    </source>
</evidence>
<sequence length="527" mass="58734">MIVPPELLERIALFLPTAAIMELFLKAFPLQSLTHPLQSLLAFFHDKHQIDENMLWPVLIAHDHPLMTEFINNYYNTIAVLYQTVQVNYLPFPCTIPSSNLIELVPTIECSDDLLHLTSLNWHHISRFSASLYENEAKDIAWTDDGVNQLCKAIGTMNKLRLFKFTWGCSGKPKWFSQMIKAISVSTIVDFVLQIEEGCDEWSTELLELFKSWVLKKSTKDVAFFGSVGNLQTVQYLAKAIWSSTTLQYIGMFDSNLVSEYFSHRKKIPDSVRAIGAVYCTSEDIENIRHCIGSSYLEALRISFDDAIDSSRHISSAIASLLNLKSLVLCSIAMPTVWHYGPLLTILPQLTDLHLSGNNLKSCGVLEISRILPACKKLKSLRLGSQNCSNSGAMALALALPHCPSLKTLDLSMNQIGLNGVLALTRVIHQLTELDLSYNDIQESGAIGISRVIPRTTRMECLNLGGNLLGKQGVLAIIAGILQTPHRIGYIDLSLTVDDIDESIECTQAVAQLPHPWMIAHSDGDYF</sequence>
<dbReference type="SUPFAM" id="SSF52047">
    <property type="entry name" value="RNI-like"/>
    <property type="match status" value="1"/>
</dbReference>
<evidence type="ECO:0000313" key="5">
    <source>
        <dbReference type="Proteomes" id="UP000243217"/>
    </source>
</evidence>
<dbReference type="PANTHER" id="PTHR24113">
    <property type="entry name" value="RAN GTPASE-ACTIVATING PROTEIN 1"/>
    <property type="match status" value="1"/>
</dbReference>
<gene>
    <name evidence="4" type="ORF">THRCLA_21244</name>
</gene>